<feature type="region of interest" description="Disordered" evidence="6">
    <location>
        <begin position="1090"/>
        <end position="1122"/>
    </location>
</feature>
<protein>
    <submittedName>
        <fullName evidence="8">AAA-domain-containing protein</fullName>
    </submittedName>
</protein>
<dbReference type="OrthoDB" id="39734at2759"/>
<evidence type="ECO:0000259" key="7">
    <source>
        <dbReference type="SMART" id="SM00382"/>
    </source>
</evidence>
<keyword evidence="9" id="KW-1185">Reference proteome</keyword>
<keyword evidence="4" id="KW-0067">ATP-binding</keyword>
<dbReference type="InterPro" id="IPR051701">
    <property type="entry name" value="Mito_OM_Translocase_MSP1"/>
</dbReference>
<feature type="compositionally biased region" description="Low complexity" evidence="6">
    <location>
        <begin position="396"/>
        <end position="407"/>
    </location>
</feature>
<evidence type="ECO:0000313" key="9">
    <source>
        <dbReference type="Proteomes" id="UP000250266"/>
    </source>
</evidence>
<dbReference type="Proteomes" id="UP000250266">
    <property type="component" value="Unassembled WGS sequence"/>
</dbReference>
<dbReference type="EMBL" id="KV744866">
    <property type="protein sequence ID" value="OCK83247.1"/>
    <property type="molecule type" value="Genomic_DNA"/>
</dbReference>
<dbReference type="Pfam" id="PF17862">
    <property type="entry name" value="AAA_lid_3"/>
    <property type="match status" value="1"/>
</dbReference>
<dbReference type="Pfam" id="PF00004">
    <property type="entry name" value="AAA"/>
    <property type="match status" value="1"/>
</dbReference>
<dbReference type="InterPro" id="IPR003593">
    <property type="entry name" value="AAA+_ATPase"/>
</dbReference>
<dbReference type="PANTHER" id="PTHR45644">
    <property type="entry name" value="AAA ATPASE, PUTATIVE (AFU_ORTHOLOGUE AFUA_2G12920)-RELATED-RELATED"/>
    <property type="match status" value="1"/>
</dbReference>
<dbReference type="Pfam" id="PF24581">
    <property type="entry name" value="DUF7608"/>
    <property type="match status" value="1"/>
</dbReference>
<evidence type="ECO:0000256" key="4">
    <source>
        <dbReference type="ARBA" id="ARBA00022840"/>
    </source>
</evidence>
<evidence type="ECO:0000256" key="6">
    <source>
        <dbReference type="SAM" id="MobiDB-lite"/>
    </source>
</evidence>
<evidence type="ECO:0000256" key="5">
    <source>
        <dbReference type="ARBA" id="ARBA00023128"/>
    </source>
</evidence>
<sequence>MHAAVWRTLRSTFRSRPPARVISGRQYLHSPRRRSFHSTPRPTSTPPTDPQDPPVEQDDSSAHDRDNPALAATPEDAAKSEEPEVIAKKLQRSKEMVRHYGSALKRSQRHNRSQDLPPIHIPNWFLKRNVVLCEEHTQRDPIDASSWALVLKNKQTGEPYMNLPLPISKPELIKSIPELIKCDKINVETPEDEAKTSSSKFSSFLGISPESAEFRLHFSVIAEIKATVAACLSVVRPELGISFPSAKTNLILHSPAEDSDNLLPELVHSIAAEIGADVVRLDAQDLAEIAGHYLGENSDPSAQSIRSLGYHTYSSNPEIREESEEADQDEEGQDDEDAQANSPQSLGFPASRPFSGIKGPSMMTGAIHVVGLDSLSKSPLLKALGLSPGNGRDRGGVMSSSGSSSGRFPSQNEIHWEDMKLSALLEALVDSSDQKRTSTVARASKNHPSDTVDHIRQKKSPKFFDYSLPEIADTIDVSCVSDILGNGPKPEAQITIEMQKLPGTGQIALKKPAVVPPKYKIIFIRDVKELGSTQRGSQILLRLQEIIRKRRADGEHIMIIGTTSSTDLIPELSKSGIKSLQSEGDDSFARTIFVPIGPTNLSRYDVPNPPYKTSEKIGAVMARNAEINLRHIQDMLRRLDPIAASRITDPEQRLELPFEPFDPNVFMGRVLSFDEVHRVALTAIGICLSQPNTSHISAAHVSLAMSLIDISDRVKFQAVERPKRHAKIAASRRNLRPMSSRERYDRAISNANKHEKRLLAGVINPERIKTTFTDVHAPAETIEALRTLTSLSLLRPEAFSYGVLATDKIPGLLLYGPPGTGKTLLAKAVAKESGATVLEVSGSEVYDMYVGEGEKNVRAIFSLARKLSPCVVFIDEADAIFGSRDGGRQRTSHREIINQFLKEWDGMNDLSVFIMVATNRPFDLDDAVLRRLPRRLLVDLPTLGDRKKILEIHLKGEQLDESVNIEELATRTPLYSGSDLKNLAVAAALTCVREENEQAAIAAAKAMSAAADVDLDSTTATESASTKKSDDPTATDPVQKLVTPQLLPGQKYQFPEKRTLHARHFEKALQEISASISEDMSSLNAVKKFDEQFGDRKGRRKKSAYGFGTKQDKDEKSARVRT</sequence>
<organism evidence="8 9">
    <name type="scientific">Lepidopterella palustris CBS 459.81</name>
    <dbReference type="NCBI Taxonomy" id="1314670"/>
    <lineage>
        <taxon>Eukaryota</taxon>
        <taxon>Fungi</taxon>
        <taxon>Dikarya</taxon>
        <taxon>Ascomycota</taxon>
        <taxon>Pezizomycotina</taxon>
        <taxon>Dothideomycetes</taxon>
        <taxon>Pleosporomycetidae</taxon>
        <taxon>Mytilinidiales</taxon>
        <taxon>Argynnaceae</taxon>
        <taxon>Lepidopterella</taxon>
    </lineage>
</organism>
<reference evidence="8 9" key="1">
    <citation type="journal article" date="2016" name="Nat. Commun.">
        <title>Ectomycorrhizal ecology is imprinted in the genome of the dominant symbiotic fungus Cenococcum geophilum.</title>
        <authorList>
            <consortium name="DOE Joint Genome Institute"/>
            <person name="Peter M."/>
            <person name="Kohler A."/>
            <person name="Ohm R.A."/>
            <person name="Kuo A."/>
            <person name="Krutzmann J."/>
            <person name="Morin E."/>
            <person name="Arend M."/>
            <person name="Barry K.W."/>
            <person name="Binder M."/>
            <person name="Choi C."/>
            <person name="Clum A."/>
            <person name="Copeland A."/>
            <person name="Grisel N."/>
            <person name="Haridas S."/>
            <person name="Kipfer T."/>
            <person name="LaButti K."/>
            <person name="Lindquist E."/>
            <person name="Lipzen A."/>
            <person name="Maire R."/>
            <person name="Meier B."/>
            <person name="Mihaltcheva S."/>
            <person name="Molinier V."/>
            <person name="Murat C."/>
            <person name="Poggeler S."/>
            <person name="Quandt C.A."/>
            <person name="Sperisen C."/>
            <person name="Tritt A."/>
            <person name="Tisserant E."/>
            <person name="Crous P.W."/>
            <person name="Henrissat B."/>
            <person name="Nehls U."/>
            <person name="Egli S."/>
            <person name="Spatafora J.W."/>
            <person name="Grigoriev I.V."/>
            <person name="Martin F.M."/>
        </authorList>
    </citation>
    <scope>NUCLEOTIDE SEQUENCE [LARGE SCALE GENOMIC DNA]</scope>
    <source>
        <strain evidence="8 9">CBS 459.81</strain>
    </source>
</reference>
<dbReference type="CDD" id="cd19481">
    <property type="entry name" value="RecA-like_protease"/>
    <property type="match status" value="1"/>
</dbReference>
<dbReference type="InterPro" id="IPR041569">
    <property type="entry name" value="AAA_lid_3"/>
</dbReference>
<evidence type="ECO:0000313" key="8">
    <source>
        <dbReference type="EMBL" id="OCK83247.1"/>
    </source>
</evidence>
<dbReference type="SUPFAM" id="SSF52540">
    <property type="entry name" value="P-loop containing nucleoside triphosphate hydrolases"/>
    <property type="match status" value="1"/>
</dbReference>
<dbReference type="InterPro" id="IPR027417">
    <property type="entry name" value="P-loop_NTPase"/>
</dbReference>
<evidence type="ECO:0000256" key="2">
    <source>
        <dbReference type="ARBA" id="ARBA00022741"/>
    </source>
</evidence>
<feature type="region of interest" description="Disordered" evidence="6">
    <location>
        <begin position="315"/>
        <end position="359"/>
    </location>
</feature>
<feature type="region of interest" description="Disordered" evidence="6">
    <location>
        <begin position="1016"/>
        <end position="1053"/>
    </location>
</feature>
<keyword evidence="2" id="KW-0547">Nucleotide-binding</keyword>
<evidence type="ECO:0000256" key="1">
    <source>
        <dbReference type="ARBA" id="ARBA00004572"/>
    </source>
</evidence>
<feature type="domain" description="AAA+ ATPase" evidence="7">
    <location>
        <begin position="808"/>
        <end position="942"/>
    </location>
</feature>
<dbReference type="GO" id="GO:0005524">
    <property type="term" value="F:ATP binding"/>
    <property type="evidence" value="ECO:0007669"/>
    <property type="project" value="UniProtKB-KW"/>
</dbReference>
<dbReference type="PROSITE" id="PS00674">
    <property type="entry name" value="AAA"/>
    <property type="match status" value="1"/>
</dbReference>
<comment type="subcellular location">
    <subcellularLocation>
        <location evidence="1">Mitochondrion outer membrane</location>
        <topology evidence="1">Single-pass membrane protein</topology>
    </subcellularLocation>
</comment>
<gene>
    <name evidence="8" type="ORF">K432DRAFT_379721</name>
</gene>
<dbReference type="Gene3D" id="1.10.8.60">
    <property type="match status" value="1"/>
</dbReference>
<dbReference type="InterPro" id="IPR003959">
    <property type="entry name" value="ATPase_AAA_core"/>
</dbReference>
<feature type="compositionally biased region" description="Acidic residues" evidence="6">
    <location>
        <begin position="321"/>
        <end position="338"/>
    </location>
</feature>
<evidence type="ECO:0000256" key="3">
    <source>
        <dbReference type="ARBA" id="ARBA00022787"/>
    </source>
</evidence>
<dbReference type="GO" id="GO:0016887">
    <property type="term" value="F:ATP hydrolysis activity"/>
    <property type="evidence" value="ECO:0007669"/>
    <property type="project" value="InterPro"/>
</dbReference>
<keyword evidence="3" id="KW-0472">Membrane</keyword>
<feature type="region of interest" description="Disordered" evidence="6">
    <location>
        <begin position="17"/>
        <end position="84"/>
    </location>
</feature>
<dbReference type="PANTHER" id="PTHR45644:SF56">
    <property type="entry name" value="AAA ATPASE, PUTATIVE (AFU_ORTHOLOGUE AFUA_2G12920)-RELATED"/>
    <property type="match status" value="1"/>
</dbReference>
<dbReference type="GO" id="GO:0005741">
    <property type="term" value="C:mitochondrial outer membrane"/>
    <property type="evidence" value="ECO:0007669"/>
    <property type="project" value="UniProtKB-SubCell"/>
</dbReference>
<dbReference type="InterPro" id="IPR056027">
    <property type="entry name" value="DUF7608"/>
</dbReference>
<dbReference type="InterPro" id="IPR003960">
    <property type="entry name" value="ATPase_AAA_CS"/>
</dbReference>
<dbReference type="AlphaFoldDB" id="A0A8E2EFX9"/>
<keyword evidence="3" id="KW-1000">Mitochondrion outer membrane</keyword>
<feature type="compositionally biased region" description="Pro residues" evidence="6">
    <location>
        <begin position="43"/>
        <end position="53"/>
    </location>
</feature>
<feature type="compositionally biased region" description="Basic and acidic residues" evidence="6">
    <location>
        <begin position="1110"/>
        <end position="1122"/>
    </location>
</feature>
<name>A0A8E2EFX9_9PEZI</name>
<keyword evidence="5" id="KW-0496">Mitochondrion</keyword>
<dbReference type="SMART" id="SM00382">
    <property type="entry name" value="AAA"/>
    <property type="match status" value="1"/>
</dbReference>
<accession>A0A8E2EFX9</accession>
<proteinExistence type="predicted"/>
<feature type="region of interest" description="Disordered" evidence="6">
    <location>
        <begin position="386"/>
        <end position="411"/>
    </location>
</feature>
<dbReference type="Gene3D" id="3.40.50.300">
    <property type="entry name" value="P-loop containing nucleotide triphosphate hydrolases"/>
    <property type="match status" value="1"/>
</dbReference>